<dbReference type="KEGG" id="pdis:D8B20_18845"/>
<reference evidence="1 2" key="1">
    <citation type="submission" date="2018-10" db="EMBL/GenBank/DDBJ databases">
        <title>Genome Sequencing of Pantoea dispersa DSM 32899.</title>
        <authorList>
            <person name="Nawrath M."/>
            <person name="Ottenheim C."/>
            <person name="Wilm A."/>
            <person name="Zimmermann W."/>
            <person name="Wu J.C."/>
        </authorList>
    </citation>
    <scope>NUCLEOTIDE SEQUENCE [LARGE SCALE GENOMIC DNA]</scope>
    <source>
        <strain evidence="1 2">DSM 32899</strain>
        <plasmid evidence="1 2">unnamed1</plasmid>
    </source>
</reference>
<keyword evidence="2" id="KW-1185">Reference proteome</keyword>
<dbReference type="Proteomes" id="UP000319411">
    <property type="component" value="Plasmid unnamed1"/>
</dbReference>
<dbReference type="EMBL" id="CP032703">
    <property type="protein sequence ID" value="QDY43978.1"/>
    <property type="molecule type" value="Genomic_DNA"/>
</dbReference>
<gene>
    <name evidence="1" type="ORF">D8B20_18845</name>
</gene>
<dbReference type="OrthoDB" id="6537357at2"/>
<organism evidence="1 2">
    <name type="scientific">Candidatus Pantoea soli</name>
    <dbReference type="NCBI Taxonomy" id="3098669"/>
    <lineage>
        <taxon>Bacteria</taxon>
        <taxon>Pseudomonadati</taxon>
        <taxon>Pseudomonadota</taxon>
        <taxon>Gammaproteobacteria</taxon>
        <taxon>Enterobacterales</taxon>
        <taxon>Erwiniaceae</taxon>
        <taxon>Pantoea</taxon>
    </lineage>
</organism>
<proteinExistence type="predicted"/>
<dbReference type="AlphaFoldDB" id="A0A518XIG2"/>
<evidence type="ECO:0000313" key="2">
    <source>
        <dbReference type="Proteomes" id="UP000319411"/>
    </source>
</evidence>
<dbReference type="RefSeq" id="WP_145891152.1">
    <property type="nucleotide sequence ID" value="NZ_CP032703.1"/>
</dbReference>
<geneLocation type="plasmid" evidence="1 2">
    <name>unnamed1</name>
</geneLocation>
<protein>
    <submittedName>
        <fullName evidence="1">Uncharacterized protein</fullName>
    </submittedName>
</protein>
<accession>A0A518XIG2</accession>
<evidence type="ECO:0000313" key="1">
    <source>
        <dbReference type="EMBL" id="QDY43978.1"/>
    </source>
</evidence>
<name>A0A518XIG2_9GAMM</name>
<sequence>MTIPHGMLFVATHIAAEDEADFNLWYDHEHVAERVAIPGFLSGTRYQALSAERRYLGLYETESLDTFTGADYFAAFTRQTAWSVNNLDKMVNPMRRVCAISHQHGQGTGSHLAVLTLQAGMERAALQQWQSGVQQTPGYIASRLLTPDVTLSTPLPREPRAPRAMQPMLLLHCSDAQTCQTLAAQAADALNGDAQLYALSWQLTKQEMAHGEH</sequence>
<keyword evidence="1" id="KW-0614">Plasmid</keyword>